<evidence type="ECO:0000313" key="2">
    <source>
        <dbReference type="EnsemblPlants" id="AET4Gv20184600.11"/>
    </source>
</evidence>
<reference evidence="2" key="5">
    <citation type="journal article" date="2021" name="G3 (Bethesda)">
        <title>Aegilops tauschii genome assembly Aet v5.0 features greater sequence contiguity and improved annotation.</title>
        <authorList>
            <person name="Wang L."/>
            <person name="Zhu T."/>
            <person name="Rodriguez J.C."/>
            <person name="Deal K.R."/>
            <person name="Dubcovsky J."/>
            <person name="McGuire P.E."/>
            <person name="Lux T."/>
            <person name="Spannagl M."/>
            <person name="Mayer K.F.X."/>
            <person name="Baldrich P."/>
            <person name="Meyers B.C."/>
            <person name="Huo N."/>
            <person name="Gu Y.Q."/>
            <person name="Zhou H."/>
            <person name="Devos K.M."/>
            <person name="Bennetzen J.L."/>
            <person name="Unver T."/>
            <person name="Budak H."/>
            <person name="Gulick P.J."/>
            <person name="Galiba G."/>
            <person name="Kalapos B."/>
            <person name="Nelson D.R."/>
            <person name="Li P."/>
            <person name="You F.M."/>
            <person name="Luo M.C."/>
            <person name="Dvorak J."/>
        </authorList>
    </citation>
    <scope>NUCLEOTIDE SEQUENCE [LARGE SCALE GENOMIC DNA]</scope>
    <source>
        <strain evidence="2">cv. AL8/78</strain>
    </source>
</reference>
<organism evidence="2 3">
    <name type="scientific">Aegilops tauschii subsp. strangulata</name>
    <name type="common">Goatgrass</name>
    <dbReference type="NCBI Taxonomy" id="200361"/>
    <lineage>
        <taxon>Eukaryota</taxon>
        <taxon>Viridiplantae</taxon>
        <taxon>Streptophyta</taxon>
        <taxon>Embryophyta</taxon>
        <taxon>Tracheophyta</taxon>
        <taxon>Spermatophyta</taxon>
        <taxon>Magnoliopsida</taxon>
        <taxon>Liliopsida</taxon>
        <taxon>Poales</taxon>
        <taxon>Poaceae</taxon>
        <taxon>BOP clade</taxon>
        <taxon>Pooideae</taxon>
        <taxon>Triticodae</taxon>
        <taxon>Triticeae</taxon>
        <taxon>Triticinae</taxon>
        <taxon>Aegilops</taxon>
    </lineage>
</organism>
<feature type="compositionally biased region" description="Low complexity" evidence="1">
    <location>
        <begin position="60"/>
        <end position="104"/>
    </location>
</feature>
<keyword evidence="3" id="KW-1185">Reference proteome</keyword>
<accession>A0A453HH33</accession>
<dbReference type="Gramene" id="AET4Gv20184600.11">
    <property type="protein sequence ID" value="AET4Gv20184600.11"/>
    <property type="gene ID" value="AET4Gv20184600"/>
</dbReference>
<name>A0A453HH33_AEGTS</name>
<evidence type="ECO:0000313" key="3">
    <source>
        <dbReference type="Proteomes" id="UP000015105"/>
    </source>
</evidence>
<dbReference type="Proteomes" id="UP000015105">
    <property type="component" value="Chromosome 4D"/>
</dbReference>
<reference evidence="3" key="2">
    <citation type="journal article" date="2017" name="Nat. Plants">
        <title>The Aegilops tauschii genome reveals multiple impacts of transposons.</title>
        <authorList>
            <person name="Zhao G."/>
            <person name="Zou C."/>
            <person name="Li K."/>
            <person name="Wang K."/>
            <person name="Li T."/>
            <person name="Gao L."/>
            <person name="Zhang X."/>
            <person name="Wang H."/>
            <person name="Yang Z."/>
            <person name="Liu X."/>
            <person name="Jiang W."/>
            <person name="Mao L."/>
            <person name="Kong X."/>
            <person name="Jiao Y."/>
            <person name="Jia J."/>
        </authorList>
    </citation>
    <scope>NUCLEOTIDE SEQUENCE [LARGE SCALE GENOMIC DNA]</scope>
    <source>
        <strain evidence="3">cv. AL8/78</strain>
    </source>
</reference>
<dbReference type="EnsemblPlants" id="AET4Gv20184600.11">
    <property type="protein sequence ID" value="AET4Gv20184600.11"/>
    <property type="gene ID" value="AET4Gv20184600"/>
</dbReference>
<feature type="compositionally biased region" description="Basic and acidic residues" evidence="1">
    <location>
        <begin position="38"/>
        <end position="59"/>
    </location>
</feature>
<reference evidence="3" key="1">
    <citation type="journal article" date="2014" name="Science">
        <title>Ancient hybridizations among the ancestral genomes of bread wheat.</title>
        <authorList>
            <consortium name="International Wheat Genome Sequencing Consortium,"/>
            <person name="Marcussen T."/>
            <person name="Sandve S.R."/>
            <person name="Heier L."/>
            <person name="Spannagl M."/>
            <person name="Pfeifer M."/>
            <person name="Jakobsen K.S."/>
            <person name="Wulff B.B."/>
            <person name="Steuernagel B."/>
            <person name="Mayer K.F."/>
            <person name="Olsen O.A."/>
        </authorList>
    </citation>
    <scope>NUCLEOTIDE SEQUENCE [LARGE SCALE GENOMIC DNA]</scope>
    <source>
        <strain evidence="3">cv. AL8/78</strain>
    </source>
</reference>
<feature type="region of interest" description="Disordered" evidence="1">
    <location>
        <begin position="1"/>
        <end position="104"/>
    </location>
</feature>
<reference evidence="2" key="4">
    <citation type="submission" date="2019-03" db="UniProtKB">
        <authorList>
            <consortium name="EnsemblPlants"/>
        </authorList>
    </citation>
    <scope>IDENTIFICATION</scope>
</reference>
<protein>
    <submittedName>
        <fullName evidence="2">Uncharacterized protein</fullName>
    </submittedName>
</protein>
<proteinExistence type="predicted"/>
<evidence type="ECO:0000256" key="1">
    <source>
        <dbReference type="SAM" id="MobiDB-lite"/>
    </source>
</evidence>
<reference evidence="2" key="3">
    <citation type="journal article" date="2017" name="Nature">
        <title>Genome sequence of the progenitor of the wheat D genome Aegilops tauschii.</title>
        <authorList>
            <person name="Luo M.C."/>
            <person name="Gu Y.Q."/>
            <person name="Puiu D."/>
            <person name="Wang H."/>
            <person name="Twardziok S.O."/>
            <person name="Deal K.R."/>
            <person name="Huo N."/>
            <person name="Zhu T."/>
            <person name="Wang L."/>
            <person name="Wang Y."/>
            <person name="McGuire P.E."/>
            <person name="Liu S."/>
            <person name="Long H."/>
            <person name="Ramasamy R.K."/>
            <person name="Rodriguez J.C."/>
            <person name="Van S.L."/>
            <person name="Yuan L."/>
            <person name="Wang Z."/>
            <person name="Xia Z."/>
            <person name="Xiao L."/>
            <person name="Anderson O.D."/>
            <person name="Ouyang S."/>
            <person name="Liang Y."/>
            <person name="Zimin A.V."/>
            <person name="Pertea G."/>
            <person name="Qi P."/>
            <person name="Bennetzen J.L."/>
            <person name="Dai X."/>
            <person name="Dawson M.W."/>
            <person name="Muller H.G."/>
            <person name="Kugler K."/>
            <person name="Rivarola-Duarte L."/>
            <person name="Spannagl M."/>
            <person name="Mayer K.F.X."/>
            <person name="Lu F.H."/>
            <person name="Bevan M.W."/>
            <person name="Leroy P."/>
            <person name="Li P."/>
            <person name="You F.M."/>
            <person name="Sun Q."/>
            <person name="Liu Z."/>
            <person name="Lyons E."/>
            <person name="Wicker T."/>
            <person name="Salzberg S.L."/>
            <person name="Devos K.M."/>
            <person name="Dvorak J."/>
        </authorList>
    </citation>
    <scope>NUCLEOTIDE SEQUENCE [LARGE SCALE GENOMIC DNA]</scope>
    <source>
        <strain evidence="2">cv. AL8/78</strain>
    </source>
</reference>
<sequence length="157" mass="17059">TRLPNGSSGIRPRLPDPFQFNTNKRDREGKKNLIRPGQGERERRAERGRRWGRRREAGLRRGSSGGCRRSPQGSSARSAPPSGSASAAALAPESASSAVKPSSSSSPFLYSSTFVLCSFLACSLFPRYPALLTGCLIRRIVLLERHMLPCPAFCLVG</sequence>
<dbReference type="AlphaFoldDB" id="A0A453HH33"/>